<dbReference type="InterPro" id="IPR043502">
    <property type="entry name" value="DNA/RNA_pol_sf"/>
</dbReference>
<reference evidence="2 3" key="1">
    <citation type="submission" date="2018-04" db="EMBL/GenBank/DDBJ databases">
        <authorList>
            <person name="Vogel A."/>
        </authorList>
    </citation>
    <scope>NUCLEOTIDE SEQUENCE [LARGE SCALE GENOMIC DNA]</scope>
</reference>
<proteinExistence type="predicted"/>
<dbReference type="InterPro" id="IPR026960">
    <property type="entry name" value="RVT-Znf"/>
</dbReference>
<protein>
    <recommendedName>
        <fullName evidence="1">Reverse transcriptase zinc-binding domain-containing protein</fullName>
    </recommendedName>
</protein>
<feature type="domain" description="Reverse transcriptase zinc-binding" evidence="1">
    <location>
        <begin position="467"/>
        <end position="551"/>
    </location>
</feature>
<dbReference type="PANTHER" id="PTHR46890:SF19">
    <property type="entry name" value="CYSTEINE-RICH RECEPTOR-LIKE PROTEIN KINASE"/>
    <property type="match status" value="1"/>
</dbReference>
<sequence length="601" mass="69601">MGNRTKGRVLRRLDRVLINQGSLDQYSDIYLYDLSRTSSDHKPLLLDCINYQFSGPRPFRYINAWALNESFYGMVKEAWNSNANGRGMRGLATKLKNLKNSIREWNHVHFGNIFTKVQEAEQAVLQAQESYETEDNIANREAFNLANANLLRACKIEETYWAQKANVKWIASGDASTKFFHSYVKGKRRKASIRLIRNQEGRELEDGDPKDIISFIVNHYEKEIKAAIWHLNPNSSAGPDGYNGDFFRKFWDIIKEDLISAVQDFFLGQPIPMAFGSTYIILIPKQEGAKVIGDYRPIALSTFFSKIISRILSNRLSPLLDKIISPEQAGFQKGKGIEEHIFLTNELMHRLESKGKLANFFWGTKLGKSKHHWAKWTALCKPTGEGGLGLRSLEDLQKACALKLWWKVINANSLWSNFVKDKYYRDGLFETKLYDSTSWKRICRISTIGLQNTSMISSTPKWINGKFTFKETYWAVRDRDISTRMNTLICNKFQIPKIKLFTWKAIHHFLPFPNILRKLSYNLPSKCPFCAKEEVTDQHILLTCILSQQIWKAFADYVGEPNWSQGTDLSNYMLQWWENYNKYTIRGLLKLILPGCIIWNL</sequence>
<dbReference type="EMBL" id="OOIL02004815">
    <property type="protein sequence ID" value="VFQ93090.1"/>
    <property type="molecule type" value="Genomic_DNA"/>
</dbReference>
<accession>A0A484MW69</accession>
<dbReference type="PANTHER" id="PTHR46890">
    <property type="entry name" value="NON-LTR RETROLELEMENT REVERSE TRANSCRIPTASE-LIKE PROTEIN-RELATED"/>
    <property type="match status" value="1"/>
</dbReference>
<dbReference type="Proteomes" id="UP000595140">
    <property type="component" value="Unassembled WGS sequence"/>
</dbReference>
<keyword evidence="3" id="KW-1185">Reference proteome</keyword>
<name>A0A484MW69_9ASTE</name>
<gene>
    <name evidence="2" type="ORF">CCAM_LOCUS34866</name>
</gene>
<evidence type="ECO:0000313" key="2">
    <source>
        <dbReference type="EMBL" id="VFQ93090.1"/>
    </source>
</evidence>
<dbReference type="AlphaFoldDB" id="A0A484MW69"/>
<organism evidence="2 3">
    <name type="scientific">Cuscuta campestris</name>
    <dbReference type="NCBI Taxonomy" id="132261"/>
    <lineage>
        <taxon>Eukaryota</taxon>
        <taxon>Viridiplantae</taxon>
        <taxon>Streptophyta</taxon>
        <taxon>Embryophyta</taxon>
        <taxon>Tracheophyta</taxon>
        <taxon>Spermatophyta</taxon>
        <taxon>Magnoliopsida</taxon>
        <taxon>eudicotyledons</taxon>
        <taxon>Gunneridae</taxon>
        <taxon>Pentapetalae</taxon>
        <taxon>asterids</taxon>
        <taxon>lamiids</taxon>
        <taxon>Solanales</taxon>
        <taxon>Convolvulaceae</taxon>
        <taxon>Cuscuteae</taxon>
        <taxon>Cuscuta</taxon>
        <taxon>Cuscuta subgen. Grammica</taxon>
        <taxon>Cuscuta sect. Cleistogrammica</taxon>
    </lineage>
</organism>
<dbReference type="Pfam" id="PF13966">
    <property type="entry name" value="zf-RVT"/>
    <property type="match status" value="1"/>
</dbReference>
<dbReference type="OrthoDB" id="1938551at2759"/>
<dbReference type="SUPFAM" id="SSF56672">
    <property type="entry name" value="DNA/RNA polymerases"/>
    <property type="match status" value="1"/>
</dbReference>
<dbReference type="InterPro" id="IPR052343">
    <property type="entry name" value="Retrotransposon-Effector_Assoc"/>
</dbReference>
<evidence type="ECO:0000259" key="1">
    <source>
        <dbReference type="Pfam" id="PF13966"/>
    </source>
</evidence>
<evidence type="ECO:0000313" key="3">
    <source>
        <dbReference type="Proteomes" id="UP000595140"/>
    </source>
</evidence>